<reference evidence="15 16" key="1">
    <citation type="submission" date="2016-11" db="EMBL/GenBank/DDBJ databases">
        <authorList>
            <person name="Jaros S."/>
            <person name="Januszkiewicz K."/>
            <person name="Wedrychowicz H."/>
        </authorList>
    </citation>
    <scope>NUCLEOTIDE SEQUENCE [LARGE SCALE GENOMIC DNA]</scope>
    <source>
        <strain evidence="15 16">DSM 15929</strain>
    </source>
</reference>
<dbReference type="STRING" id="1121322.SAMN02745136_01323"/>
<evidence type="ECO:0000256" key="2">
    <source>
        <dbReference type="ARBA" id="ARBA00001936"/>
    </source>
</evidence>
<dbReference type="InterPro" id="IPR026019">
    <property type="entry name" value="Ribul_P_3_epim"/>
</dbReference>
<dbReference type="NCBIfam" id="NF004076">
    <property type="entry name" value="PRK05581.1-4"/>
    <property type="match status" value="1"/>
</dbReference>
<dbReference type="EC" id="5.1.3.1" evidence="7 10"/>
<dbReference type="SUPFAM" id="SSF51366">
    <property type="entry name" value="Ribulose-phoshate binding barrel"/>
    <property type="match status" value="1"/>
</dbReference>
<dbReference type="NCBIfam" id="TIGR01163">
    <property type="entry name" value="rpe"/>
    <property type="match status" value="1"/>
</dbReference>
<feature type="binding site" evidence="10 14">
    <location>
        <position position="74"/>
    </location>
    <ligand>
        <name>substrate</name>
    </ligand>
</feature>
<feature type="binding site" evidence="10 13">
    <location>
        <position position="74"/>
    </location>
    <ligand>
        <name>a divalent metal cation</name>
        <dbReference type="ChEBI" id="CHEBI:60240"/>
    </ligand>
</feature>
<dbReference type="GO" id="GO:0004750">
    <property type="term" value="F:D-ribulose-phosphate 3-epimerase activity"/>
    <property type="evidence" value="ECO:0007669"/>
    <property type="project" value="UniProtKB-UniRule"/>
</dbReference>
<accession>A0A1M6NIX2</accession>
<dbReference type="Proteomes" id="UP000184386">
    <property type="component" value="Unassembled WGS sequence"/>
</dbReference>
<organism evidence="15 16">
    <name type="scientific">Anaerocolumna jejuensis DSM 15929</name>
    <dbReference type="NCBI Taxonomy" id="1121322"/>
    <lineage>
        <taxon>Bacteria</taxon>
        <taxon>Bacillati</taxon>
        <taxon>Bacillota</taxon>
        <taxon>Clostridia</taxon>
        <taxon>Lachnospirales</taxon>
        <taxon>Lachnospiraceae</taxon>
        <taxon>Anaerocolumna</taxon>
    </lineage>
</organism>
<proteinExistence type="inferred from homology"/>
<comment type="catalytic activity">
    <reaction evidence="1 10 11">
        <text>D-ribulose 5-phosphate = D-xylulose 5-phosphate</text>
        <dbReference type="Rhea" id="RHEA:13677"/>
        <dbReference type="ChEBI" id="CHEBI:57737"/>
        <dbReference type="ChEBI" id="CHEBI:58121"/>
        <dbReference type="EC" id="5.1.3.1"/>
    </reaction>
</comment>
<dbReference type="Gene3D" id="3.20.20.70">
    <property type="entry name" value="Aldolase class I"/>
    <property type="match status" value="1"/>
</dbReference>
<dbReference type="PIRSF" id="PIRSF001461">
    <property type="entry name" value="RPE"/>
    <property type="match status" value="1"/>
</dbReference>
<feature type="binding site" evidence="10 13">
    <location>
        <position position="43"/>
    </location>
    <ligand>
        <name>a divalent metal cation</name>
        <dbReference type="ChEBI" id="CHEBI:60240"/>
    </ligand>
</feature>
<dbReference type="GO" id="GO:0019323">
    <property type="term" value="P:pentose catabolic process"/>
    <property type="evidence" value="ECO:0007669"/>
    <property type="project" value="UniProtKB-UniRule"/>
</dbReference>
<comment type="pathway">
    <text evidence="10">Carbohydrate degradation.</text>
</comment>
<dbReference type="AlphaFoldDB" id="A0A1M6NIX2"/>
<evidence type="ECO:0000256" key="14">
    <source>
        <dbReference type="PIRSR" id="PIRSR001461-3"/>
    </source>
</evidence>
<evidence type="ECO:0000313" key="15">
    <source>
        <dbReference type="EMBL" id="SHJ95681.1"/>
    </source>
</evidence>
<evidence type="ECO:0000256" key="1">
    <source>
        <dbReference type="ARBA" id="ARBA00001782"/>
    </source>
</evidence>
<comment type="cofactor">
    <cofactor evidence="10 13">
        <name>a divalent metal cation</name>
        <dbReference type="ChEBI" id="CHEBI:60240"/>
    </cofactor>
    <text evidence="10 13">Binds 1 divalent metal cation per subunit.</text>
</comment>
<evidence type="ECO:0000256" key="10">
    <source>
        <dbReference type="HAMAP-Rule" id="MF_02227"/>
    </source>
</evidence>
<dbReference type="InterPro" id="IPR011060">
    <property type="entry name" value="RibuloseP-bd_barrel"/>
</dbReference>
<feature type="active site" description="Proton acceptor" evidence="10 12">
    <location>
        <position position="43"/>
    </location>
</feature>
<evidence type="ECO:0000256" key="8">
    <source>
        <dbReference type="ARBA" id="ARBA00022723"/>
    </source>
</evidence>
<comment type="cofactor">
    <cofactor evidence="5">
        <name>Fe(2+)</name>
        <dbReference type="ChEBI" id="CHEBI:29033"/>
    </cofactor>
</comment>
<feature type="active site" description="Proton donor" evidence="10 12">
    <location>
        <position position="183"/>
    </location>
</feature>
<feature type="binding site" evidence="10 13">
    <location>
        <position position="41"/>
    </location>
    <ligand>
        <name>a divalent metal cation</name>
        <dbReference type="ChEBI" id="CHEBI:60240"/>
    </ligand>
</feature>
<dbReference type="FunFam" id="3.20.20.70:FF:000004">
    <property type="entry name" value="Ribulose-phosphate 3-epimerase"/>
    <property type="match status" value="1"/>
</dbReference>
<keyword evidence="13" id="KW-0464">Manganese</keyword>
<dbReference type="PANTHER" id="PTHR11749">
    <property type="entry name" value="RIBULOSE-5-PHOSPHATE-3-EPIMERASE"/>
    <property type="match status" value="1"/>
</dbReference>
<sequence length="231" mass="25515">MKMKGMVISMYKLAPSILAADFWRLGEYIKEAEEAGADYLHIDVMDGAFVPSISFGTPVMKSIRKESKLIFDVHLMVEEPIRYLEDFKEAGADIITVHEEACRHLHRTVSGIRELGLKAGVSLNPATPLANLEYIYQDIDMVLIMSVNPGFGGQSFLPLALDKIAALREIIQQKQLDIDIEVDGGVNLTNVKDIIEAGANVIVAGTAVFNGNIKENVAAFKYAFWQREAGK</sequence>
<keyword evidence="13" id="KW-0170">Cobalt</keyword>
<feature type="binding site" evidence="14">
    <location>
        <position position="185"/>
    </location>
    <ligand>
        <name>substrate</name>
    </ligand>
</feature>
<comment type="function">
    <text evidence="10">Catalyzes the reversible epimerization of D-ribulose 5-phosphate to D-xylulose 5-phosphate.</text>
</comment>
<keyword evidence="16" id="KW-1185">Reference proteome</keyword>
<dbReference type="InterPro" id="IPR013785">
    <property type="entry name" value="Aldolase_TIM"/>
</dbReference>
<dbReference type="Pfam" id="PF00834">
    <property type="entry name" value="Ribul_P_3_epim"/>
    <property type="match status" value="1"/>
</dbReference>
<feature type="binding site" evidence="10 13">
    <location>
        <position position="183"/>
    </location>
    <ligand>
        <name>a divalent metal cation</name>
        <dbReference type="ChEBI" id="CHEBI:60240"/>
    </ligand>
</feature>
<dbReference type="PROSITE" id="PS01086">
    <property type="entry name" value="RIBUL_P_3_EPIMER_2"/>
    <property type="match status" value="1"/>
</dbReference>
<dbReference type="GO" id="GO:0005737">
    <property type="term" value="C:cytoplasm"/>
    <property type="evidence" value="ECO:0007669"/>
    <property type="project" value="UniProtKB-ARBA"/>
</dbReference>
<dbReference type="GO" id="GO:0046872">
    <property type="term" value="F:metal ion binding"/>
    <property type="evidence" value="ECO:0007669"/>
    <property type="project" value="UniProtKB-UniRule"/>
</dbReference>
<evidence type="ECO:0000256" key="11">
    <source>
        <dbReference type="PIRNR" id="PIRNR001461"/>
    </source>
</evidence>
<dbReference type="HAMAP" id="MF_02227">
    <property type="entry name" value="RPE"/>
    <property type="match status" value="1"/>
</dbReference>
<evidence type="ECO:0000313" key="16">
    <source>
        <dbReference type="Proteomes" id="UP000184386"/>
    </source>
</evidence>
<evidence type="ECO:0000256" key="9">
    <source>
        <dbReference type="ARBA" id="ARBA00023235"/>
    </source>
</evidence>
<keyword evidence="9 10" id="KW-0413">Isomerase</keyword>
<gene>
    <name evidence="10" type="primary">rpe</name>
    <name evidence="15" type="ORF">SAMN02745136_01323</name>
</gene>
<comment type="caution">
    <text evidence="10">Lacks conserved residue(s) required for the propagation of feature annotation.</text>
</comment>
<dbReference type="EMBL" id="FRAC01000008">
    <property type="protein sequence ID" value="SHJ95681.1"/>
    <property type="molecule type" value="Genomic_DNA"/>
</dbReference>
<keyword evidence="10 11" id="KW-0119">Carbohydrate metabolism</keyword>
<dbReference type="CDD" id="cd00429">
    <property type="entry name" value="RPE"/>
    <property type="match status" value="1"/>
</dbReference>
<keyword evidence="13" id="KW-0862">Zinc</keyword>
<feature type="binding site" evidence="10 14">
    <location>
        <begin position="150"/>
        <end position="153"/>
    </location>
    <ligand>
        <name>substrate</name>
    </ligand>
</feature>
<comment type="similarity">
    <text evidence="6 10 11">Belongs to the ribulose-phosphate 3-epimerase family.</text>
</comment>
<protein>
    <recommendedName>
        <fullName evidence="7 10">Ribulose-phosphate 3-epimerase</fullName>
        <ecNumber evidence="7 10">5.1.3.1</ecNumber>
    </recommendedName>
</protein>
<comment type="cofactor">
    <cofactor evidence="2">
        <name>Mn(2+)</name>
        <dbReference type="ChEBI" id="CHEBI:29035"/>
    </cofactor>
</comment>
<comment type="cofactor">
    <cofactor evidence="4">
        <name>Zn(2+)</name>
        <dbReference type="ChEBI" id="CHEBI:29105"/>
    </cofactor>
</comment>
<keyword evidence="8 10" id="KW-0479">Metal-binding</keyword>
<dbReference type="InterPro" id="IPR000056">
    <property type="entry name" value="Ribul_P_3_epim-like"/>
</dbReference>
<dbReference type="GO" id="GO:0006098">
    <property type="term" value="P:pentose-phosphate shunt"/>
    <property type="evidence" value="ECO:0007669"/>
    <property type="project" value="UniProtKB-UniRule"/>
</dbReference>
<evidence type="ECO:0000256" key="4">
    <source>
        <dbReference type="ARBA" id="ARBA00001947"/>
    </source>
</evidence>
<comment type="cofactor">
    <cofactor evidence="3">
        <name>Co(2+)</name>
        <dbReference type="ChEBI" id="CHEBI:48828"/>
    </cofactor>
</comment>
<evidence type="ECO:0000256" key="7">
    <source>
        <dbReference type="ARBA" id="ARBA00013188"/>
    </source>
</evidence>
<evidence type="ECO:0000256" key="5">
    <source>
        <dbReference type="ARBA" id="ARBA00001954"/>
    </source>
</evidence>
<feature type="binding site" evidence="10 14">
    <location>
        <position position="16"/>
    </location>
    <ligand>
        <name>substrate</name>
    </ligand>
</feature>
<evidence type="ECO:0000256" key="6">
    <source>
        <dbReference type="ARBA" id="ARBA00009541"/>
    </source>
</evidence>
<evidence type="ECO:0000256" key="13">
    <source>
        <dbReference type="PIRSR" id="PIRSR001461-2"/>
    </source>
</evidence>
<feature type="binding site" evidence="10">
    <location>
        <begin position="183"/>
        <end position="185"/>
    </location>
    <ligand>
        <name>substrate</name>
    </ligand>
</feature>
<evidence type="ECO:0000256" key="12">
    <source>
        <dbReference type="PIRSR" id="PIRSR001461-1"/>
    </source>
</evidence>
<evidence type="ECO:0000256" key="3">
    <source>
        <dbReference type="ARBA" id="ARBA00001941"/>
    </source>
</evidence>
<name>A0A1M6NIX2_9FIRM</name>
<feature type="binding site" evidence="14">
    <location>
        <begin position="205"/>
        <end position="206"/>
    </location>
    <ligand>
        <name>substrate</name>
    </ligand>
</feature>